<feature type="domain" description="Fibronectin type-III" evidence="2">
    <location>
        <begin position="31"/>
        <end position="145"/>
    </location>
</feature>
<name>A0A9N9WKM5_9NEOP</name>
<dbReference type="InterPro" id="IPR003961">
    <property type="entry name" value="FN3_dom"/>
</dbReference>
<feature type="signal peptide" evidence="1">
    <location>
        <begin position="1"/>
        <end position="15"/>
    </location>
</feature>
<sequence>MQWLCFLLMVAVSYASVPTTRLVKKTDGVIPSPVLISLTAIDPTGFKLRWQPIKGAIANSILGYKVKIWEQPLEKVYKYETLNGVKVLVEKYTTAKFPLESQVPGFEPVNVILTQADEREAIGQNLRVGLIYEFRVQAFTNDGDGPLSAPMRLKFSLPGGVQGHAKESTLSNTSDSN</sequence>
<evidence type="ECO:0000313" key="3">
    <source>
        <dbReference type="EMBL" id="CAG9795416.1"/>
    </source>
</evidence>
<organism evidence="3 4">
    <name type="scientific">Diatraea saccharalis</name>
    <name type="common">sugarcane borer</name>
    <dbReference type="NCBI Taxonomy" id="40085"/>
    <lineage>
        <taxon>Eukaryota</taxon>
        <taxon>Metazoa</taxon>
        <taxon>Ecdysozoa</taxon>
        <taxon>Arthropoda</taxon>
        <taxon>Hexapoda</taxon>
        <taxon>Insecta</taxon>
        <taxon>Pterygota</taxon>
        <taxon>Neoptera</taxon>
        <taxon>Endopterygota</taxon>
        <taxon>Lepidoptera</taxon>
        <taxon>Glossata</taxon>
        <taxon>Ditrysia</taxon>
        <taxon>Pyraloidea</taxon>
        <taxon>Crambidae</taxon>
        <taxon>Crambinae</taxon>
        <taxon>Diatraea</taxon>
    </lineage>
</organism>
<evidence type="ECO:0000256" key="1">
    <source>
        <dbReference type="SAM" id="SignalP"/>
    </source>
</evidence>
<dbReference type="AlphaFoldDB" id="A0A9N9WKM5"/>
<reference evidence="3" key="1">
    <citation type="submission" date="2021-12" db="EMBL/GenBank/DDBJ databases">
        <authorList>
            <person name="King R."/>
        </authorList>
    </citation>
    <scope>NUCLEOTIDE SEQUENCE</scope>
</reference>
<gene>
    <name evidence="3" type="ORF">DIATSA_LOCUS12683</name>
</gene>
<evidence type="ECO:0000313" key="4">
    <source>
        <dbReference type="Proteomes" id="UP001153714"/>
    </source>
</evidence>
<dbReference type="InterPro" id="IPR036116">
    <property type="entry name" value="FN3_sf"/>
</dbReference>
<dbReference type="InterPro" id="IPR013783">
    <property type="entry name" value="Ig-like_fold"/>
</dbReference>
<accession>A0A9N9WKM5</accession>
<evidence type="ECO:0000259" key="2">
    <source>
        <dbReference type="SMART" id="SM00060"/>
    </source>
</evidence>
<keyword evidence="4" id="KW-1185">Reference proteome</keyword>
<dbReference type="SUPFAM" id="SSF49265">
    <property type="entry name" value="Fibronectin type III"/>
    <property type="match status" value="1"/>
</dbReference>
<dbReference type="Gene3D" id="2.60.40.10">
    <property type="entry name" value="Immunoglobulins"/>
    <property type="match status" value="1"/>
</dbReference>
<feature type="chain" id="PRO_5040369949" description="Fibronectin type-III domain-containing protein" evidence="1">
    <location>
        <begin position="16"/>
        <end position="177"/>
    </location>
</feature>
<proteinExistence type="predicted"/>
<dbReference type="CDD" id="cd00063">
    <property type="entry name" value="FN3"/>
    <property type="match status" value="1"/>
</dbReference>
<dbReference type="SMART" id="SM00060">
    <property type="entry name" value="FN3"/>
    <property type="match status" value="1"/>
</dbReference>
<dbReference type="Proteomes" id="UP001153714">
    <property type="component" value="Chromosome 7"/>
</dbReference>
<dbReference type="OrthoDB" id="6883439at2759"/>
<protein>
    <recommendedName>
        <fullName evidence="2">Fibronectin type-III domain-containing protein</fullName>
    </recommendedName>
</protein>
<dbReference type="EMBL" id="OU893338">
    <property type="protein sequence ID" value="CAG9795416.1"/>
    <property type="molecule type" value="Genomic_DNA"/>
</dbReference>
<keyword evidence="1" id="KW-0732">Signal</keyword>
<dbReference type="Pfam" id="PF00041">
    <property type="entry name" value="fn3"/>
    <property type="match status" value="1"/>
</dbReference>
<reference evidence="3" key="2">
    <citation type="submission" date="2022-10" db="EMBL/GenBank/DDBJ databases">
        <authorList>
            <consortium name="ENA_rothamsted_submissions"/>
            <consortium name="culmorum"/>
            <person name="King R."/>
        </authorList>
    </citation>
    <scope>NUCLEOTIDE SEQUENCE</scope>
</reference>